<evidence type="ECO:0000256" key="15">
    <source>
        <dbReference type="SAM" id="MobiDB-lite"/>
    </source>
</evidence>
<evidence type="ECO:0000256" key="4">
    <source>
        <dbReference type="ARBA" id="ARBA00022741"/>
    </source>
</evidence>
<dbReference type="GO" id="GO:0005524">
    <property type="term" value="F:ATP binding"/>
    <property type="evidence" value="ECO:0007669"/>
    <property type="project" value="UniProtKB-UniRule"/>
</dbReference>
<organism evidence="17 18">
    <name type="scientific">Calocera viscosa (strain TUFC12733)</name>
    <dbReference type="NCBI Taxonomy" id="1330018"/>
    <lineage>
        <taxon>Eukaryota</taxon>
        <taxon>Fungi</taxon>
        <taxon>Dikarya</taxon>
        <taxon>Basidiomycota</taxon>
        <taxon>Agaricomycotina</taxon>
        <taxon>Dacrymycetes</taxon>
        <taxon>Dacrymycetales</taxon>
        <taxon>Dacrymycetaceae</taxon>
        <taxon>Calocera</taxon>
    </lineage>
</organism>
<comment type="similarity">
    <text evidence="2">Belongs to the DNA mismatch repair MutS family. MSH3 subfamily.</text>
</comment>
<dbReference type="SUPFAM" id="SSF52540">
    <property type="entry name" value="P-loop containing nucleoside triphosphate hydrolases"/>
    <property type="match status" value="1"/>
</dbReference>
<dbReference type="InterPro" id="IPR016151">
    <property type="entry name" value="DNA_mismatch_repair_MutS_N"/>
</dbReference>
<dbReference type="SUPFAM" id="SSF48334">
    <property type="entry name" value="DNA repair protein MutS, domain III"/>
    <property type="match status" value="1"/>
</dbReference>
<dbReference type="STRING" id="1330018.A0A167LI81"/>
<evidence type="ECO:0000256" key="8">
    <source>
        <dbReference type="ARBA" id="ARBA00023204"/>
    </source>
</evidence>
<protein>
    <recommendedName>
        <fullName evidence="3 13">DNA mismatch repair protein MSH3</fullName>
    </recommendedName>
    <alternativeName>
        <fullName evidence="3 13">DNA mismatch repair protein MSH3</fullName>
    </alternativeName>
    <alternativeName>
        <fullName evidence="12">MutS protein homolog 3</fullName>
    </alternativeName>
</protein>
<keyword evidence="7 14" id="KW-0238">DNA-binding</keyword>
<evidence type="ECO:0000256" key="7">
    <source>
        <dbReference type="ARBA" id="ARBA00023125"/>
    </source>
</evidence>
<dbReference type="Pfam" id="PF05192">
    <property type="entry name" value="MutS_III"/>
    <property type="match status" value="1"/>
</dbReference>
<feature type="compositionally biased region" description="Polar residues" evidence="15">
    <location>
        <begin position="14"/>
        <end position="39"/>
    </location>
</feature>
<dbReference type="GO" id="GO:0030983">
    <property type="term" value="F:mismatched DNA binding"/>
    <property type="evidence" value="ECO:0007669"/>
    <property type="project" value="UniProtKB-UniRule"/>
</dbReference>
<dbReference type="Gene3D" id="1.10.1420.10">
    <property type="match status" value="2"/>
</dbReference>
<evidence type="ECO:0000256" key="10">
    <source>
        <dbReference type="ARBA" id="ARBA00025373"/>
    </source>
</evidence>
<keyword evidence="18" id="KW-1185">Reference proteome</keyword>
<dbReference type="InterPro" id="IPR007695">
    <property type="entry name" value="DNA_mismatch_repair_MutS-lik_N"/>
</dbReference>
<dbReference type="GO" id="GO:0006298">
    <property type="term" value="P:mismatch repair"/>
    <property type="evidence" value="ECO:0007669"/>
    <property type="project" value="InterPro"/>
</dbReference>
<dbReference type="NCBIfam" id="NF003810">
    <property type="entry name" value="PRK05399.1"/>
    <property type="match status" value="1"/>
</dbReference>
<evidence type="ECO:0000256" key="6">
    <source>
        <dbReference type="ARBA" id="ARBA00022840"/>
    </source>
</evidence>
<dbReference type="Gene3D" id="3.30.420.110">
    <property type="entry name" value="MutS, connector domain"/>
    <property type="match status" value="1"/>
</dbReference>
<comment type="subunit">
    <text evidence="11">Heterodimer consisting of MSH2-MSH3 (MutS beta). Forms a ternary complex with MutL alpha (MLH1-PMS1).</text>
</comment>
<evidence type="ECO:0000313" key="18">
    <source>
        <dbReference type="Proteomes" id="UP000076738"/>
    </source>
</evidence>
<name>A0A167LI81_CALVF</name>
<comment type="subcellular location">
    <subcellularLocation>
        <location evidence="1">Nucleus</location>
    </subcellularLocation>
</comment>
<dbReference type="EMBL" id="KV417287">
    <property type="protein sequence ID" value="KZO95721.1"/>
    <property type="molecule type" value="Genomic_DNA"/>
</dbReference>
<comment type="function">
    <text evidence="10">Component of the post-replicative DNA mismatch repair system (MMR). Heterodimerizes with MSH2 to form MutS beta, which binds to DNA mismatches thereby initiating DNA repair. MSH3 provides substrate-binding and substrate specificity to the complex. When bound, the MutS beta heterodimer bends the DNA helix and shields approximately 20 base pairs. Acts mainly to repair insertion-deletion loops (IDLs) from 2 to 13 nucleotides in size, but can also repair base-base and single insertion-deletion mismatches that occur during replication. After mismatch binding, forms a ternary complex with the MutL alpha heterodimer, which is thought to be responsible for directing the downstream MMR events, including strand discrimination, excision, and resynthesis. ATP binding and hydrolysis play a pivotal role in mismatch repair functions.</text>
</comment>
<dbReference type="PANTHER" id="PTHR11361">
    <property type="entry name" value="DNA MISMATCH REPAIR PROTEIN MUTS FAMILY MEMBER"/>
    <property type="match status" value="1"/>
</dbReference>
<dbReference type="InterPro" id="IPR007861">
    <property type="entry name" value="DNA_mismatch_repair_MutS_clamp"/>
</dbReference>
<dbReference type="OrthoDB" id="121051at2759"/>
<dbReference type="Pfam" id="PF05190">
    <property type="entry name" value="MutS_IV"/>
    <property type="match status" value="1"/>
</dbReference>
<keyword evidence="4 14" id="KW-0547">Nucleotide-binding</keyword>
<dbReference type="Gene3D" id="3.40.50.300">
    <property type="entry name" value="P-loop containing nucleotide triphosphate hydrolases"/>
    <property type="match status" value="1"/>
</dbReference>
<feature type="domain" description="DNA mismatch repair proteins mutS family" evidence="16">
    <location>
        <begin position="956"/>
        <end position="972"/>
    </location>
</feature>
<feature type="region of interest" description="Disordered" evidence="15">
    <location>
        <begin position="135"/>
        <end position="177"/>
    </location>
</feature>
<dbReference type="InterPro" id="IPR000432">
    <property type="entry name" value="DNA_mismatch_repair_MutS_C"/>
</dbReference>
<dbReference type="InterPro" id="IPR027417">
    <property type="entry name" value="P-loop_NTPase"/>
</dbReference>
<dbReference type="Proteomes" id="UP000076738">
    <property type="component" value="Unassembled WGS sequence"/>
</dbReference>
<feature type="compositionally biased region" description="Low complexity" evidence="15">
    <location>
        <begin position="104"/>
        <end position="118"/>
    </location>
</feature>
<dbReference type="InterPro" id="IPR007696">
    <property type="entry name" value="DNA_mismatch_repair_MutS_core"/>
</dbReference>
<dbReference type="GO" id="GO:0005634">
    <property type="term" value="C:nucleus"/>
    <property type="evidence" value="ECO:0007669"/>
    <property type="project" value="UniProtKB-SubCell"/>
</dbReference>
<dbReference type="SMART" id="SM00533">
    <property type="entry name" value="MUTSd"/>
    <property type="match status" value="1"/>
</dbReference>
<reference evidence="17 18" key="1">
    <citation type="journal article" date="2016" name="Mol. Biol. Evol.">
        <title>Comparative Genomics of Early-Diverging Mushroom-Forming Fungi Provides Insights into the Origins of Lignocellulose Decay Capabilities.</title>
        <authorList>
            <person name="Nagy L.G."/>
            <person name="Riley R."/>
            <person name="Tritt A."/>
            <person name="Adam C."/>
            <person name="Daum C."/>
            <person name="Floudas D."/>
            <person name="Sun H."/>
            <person name="Yadav J.S."/>
            <person name="Pangilinan J."/>
            <person name="Larsson K.H."/>
            <person name="Matsuura K."/>
            <person name="Barry K."/>
            <person name="Labutti K."/>
            <person name="Kuo R."/>
            <person name="Ohm R.A."/>
            <person name="Bhattacharya S.S."/>
            <person name="Shirouzu T."/>
            <person name="Yoshinaga Y."/>
            <person name="Martin F.M."/>
            <person name="Grigoriev I.V."/>
            <person name="Hibbett D.S."/>
        </authorList>
    </citation>
    <scope>NUCLEOTIDE SEQUENCE [LARGE SCALE GENOMIC DNA]</scope>
    <source>
        <strain evidence="17 18">TUFC12733</strain>
    </source>
</reference>
<dbReference type="InterPro" id="IPR045076">
    <property type="entry name" value="MutS"/>
</dbReference>
<evidence type="ECO:0000256" key="2">
    <source>
        <dbReference type="ARBA" id="ARBA00007094"/>
    </source>
</evidence>
<keyword evidence="9" id="KW-0539">Nucleus</keyword>
<dbReference type="InterPro" id="IPR036187">
    <property type="entry name" value="DNA_mismatch_repair_MutS_sf"/>
</dbReference>
<dbReference type="GO" id="GO:0006312">
    <property type="term" value="P:mitotic recombination"/>
    <property type="evidence" value="ECO:0007669"/>
    <property type="project" value="TreeGrafter"/>
</dbReference>
<evidence type="ECO:0000256" key="9">
    <source>
        <dbReference type="ARBA" id="ARBA00023242"/>
    </source>
</evidence>
<keyword evidence="6" id="KW-0067">ATP-binding</keyword>
<dbReference type="InterPro" id="IPR036678">
    <property type="entry name" value="MutS_con_dom_sf"/>
</dbReference>
<sequence>MPSAGTQDGPKQPMISSFFTKAKESQPTATRKRQSSPIDLTSDAEEQPPTKKTRVENAAVPPKETPTPPVVNGSLTDSSKPKTRKQIGKAIVQKWRFKPSQVQAASATSGTALTGTDAAEYRKAQERREILRKKLLGPNNPLTRRSEVEDVTLEQGESPLGDDEETAAPEDSDEGTPTAAMELRHKFAVKGKAPNGEGKGKTKGRGKKAVEIGPSGLSFTPLENQIRDLKMAYPDTLLLVEVGYKYRFFGEDATIASKELGIAAFPNRNFMSASIPVHRRPVHVKKLVSRGYKVGVVGQTETAALKKVGDNRGGPFVRRLQALYTPATYVDEADSLDDDDAFGQTTTRPLMCLIEELRGGMGADEKVMIGMVSVVPSTGDIIYDEFQDGHMRSELETRLTHLNPCELILPSNGLSKTTERLLSHFAGNSTAGEGVRIERIAKVMDYSSALEVTSTFYSKKAEEHPNASESFRTGKLMATVVDLPHKTIIALAHCINHLTAFGLADSFLRTKFFAAFTTKAHMLLAGNTLSNLELFRNQDDFTERGSLMWILDHTKTKFGSRLLRSWVGRPLVDIESLNARIDAVEEILYTSSPIIEQLRTVLKGTPDLVKGLCRVQYGKCPPKELASLLSAFNRIARAFPPFETRADVGFKSSVLNDVVYSLPTMLDAVTQLMQPIDLRKARDNNKDELWLDPQKYPAIQDTKDCIATVEYELGEHLHEIRKTIKQPSAKYVTVSGIEYMIEVSGIQAKKLVPADWSRVSATRSVTRFHTPEVRRMLEERERHKEGLAAEAEKAYQSFLQEVAENYDLFREATNKLALADCLLSLATVGKQQGYCRPAFVEDDRIEIVNGRHPMVEALISDPFVPNTVTLGGDVPRSRVVTGPNMGGKSSCVRMAALIVIMAQIGSYVPADAVTLGVQEAVMTRMGASDDLIKGRSTFMVELSETSDILKTASPRSLIILDELGRGTSTFDGMAIASAVLTYLVQDINAKTLFITHYPLLAAELEKQFPTEIANNHMGFIEEEKLDGTTEINFLYKLTAGMARGSYGIECARLAGMPESVLDSAMTRSGEMRKLVEQRTEISKLRKELHLIERCLKTGSDDASLKVLMAMVN</sequence>
<evidence type="ECO:0000313" key="17">
    <source>
        <dbReference type="EMBL" id="KZO95721.1"/>
    </source>
</evidence>
<dbReference type="SMART" id="SM00534">
    <property type="entry name" value="MUTSac"/>
    <property type="match status" value="1"/>
</dbReference>
<dbReference type="PANTHER" id="PTHR11361:SF122">
    <property type="entry name" value="DNA MISMATCH REPAIR PROTEIN MSH3"/>
    <property type="match status" value="1"/>
</dbReference>
<proteinExistence type="inferred from homology"/>
<evidence type="ECO:0000256" key="14">
    <source>
        <dbReference type="RuleBase" id="RU003756"/>
    </source>
</evidence>
<dbReference type="SUPFAM" id="SSF55271">
    <property type="entry name" value="DNA repair protein MutS, domain I"/>
    <property type="match status" value="1"/>
</dbReference>
<dbReference type="PROSITE" id="PS00486">
    <property type="entry name" value="DNA_MISMATCH_REPAIR_2"/>
    <property type="match status" value="1"/>
</dbReference>
<evidence type="ECO:0000256" key="1">
    <source>
        <dbReference type="ARBA" id="ARBA00004123"/>
    </source>
</evidence>
<dbReference type="Gene3D" id="3.40.1170.10">
    <property type="entry name" value="DNA repair protein MutS, domain I"/>
    <property type="match status" value="1"/>
</dbReference>
<evidence type="ECO:0000256" key="5">
    <source>
        <dbReference type="ARBA" id="ARBA00022763"/>
    </source>
</evidence>
<accession>A0A167LI81</accession>
<dbReference type="GO" id="GO:0140664">
    <property type="term" value="F:ATP-dependent DNA damage sensor activity"/>
    <property type="evidence" value="ECO:0007669"/>
    <property type="project" value="InterPro"/>
</dbReference>
<keyword evidence="8 14" id="KW-0234">DNA repair</keyword>
<evidence type="ECO:0000256" key="13">
    <source>
        <dbReference type="ARBA" id="ARBA00073774"/>
    </source>
</evidence>
<dbReference type="Pfam" id="PF05188">
    <property type="entry name" value="MutS_II"/>
    <property type="match status" value="1"/>
</dbReference>
<dbReference type="Pfam" id="PF00488">
    <property type="entry name" value="MutS_V"/>
    <property type="match status" value="1"/>
</dbReference>
<dbReference type="InterPro" id="IPR007860">
    <property type="entry name" value="DNA_mmatch_repair_MutS_con_dom"/>
</dbReference>
<evidence type="ECO:0000256" key="3">
    <source>
        <dbReference type="ARBA" id="ARBA00022151"/>
    </source>
</evidence>
<feature type="region of interest" description="Disordered" evidence="15">
    <location>
        <begin position="1"/>
        <end position="119"/>
    </location>
</feature>
<dbReference type="Pfam" id="PF01624">
    <property type="entry name" value="MutS_I"/>
    <property type="match status" value="1"/>
</dbReference>
<dbReference type="FunFam" id="3.30.420.110:FF:000010">
    <property type="entry name" value="DNA mismatch repair protein"/>
    <property type="match status" value="1"/>
</dbReference>
<keyword evidence="5 14" id="KW-0227">DNA damage</keyword>
<gene>
    <name evidence="17" type="ORF">CALVIDRAFT_598796</name>
</gene>
<evidence type="ECO:0000256" key="12">
    <source>
        <dbReference type="ARBA" id="ARBA00029792"/>
    </source>
</evidence>
<dbReference type="FunFam" id="3.40.1170.10:FF:000004">
    <property type="entry name" value="DNA mismatch repair protein"/>
    <property type="match status" value="1"/>
</dbReference>
<dbReference type="FunFam" id="1.10.1420.10:FF:000004">
    <property type="entry name" value="DNA mismatch repair protein Msh3"/>
    <property type="match status" value="1"/>
</dbReference>
<feature type="region of interest" description="Disordered" evidence="15">
    <location>
        <begin position="191"/>
        <end position="212"/>
    </location>
</feature>
<feature type="compositionally biased region" description="Acidic residues" evidence="15">
    <location>
        <begin position="160"/>
        <end position="174"/>
    </location>
</feature>
<dbReference type="AlphaFoldDB" id="A0A167LI81"/>
<evidence type="ECO:0000259" key="16">
    <source>
        <dbReference type="PROSITE" id="PS00486"/>
    </source>
</evidence>
<evidence type="ECO:0000256" key="11">
    <source>
        <dbReference type="ARBA" id="ARBA00025902"/>
    </source>
</evidence>